<evidence type="ECO:0000313" key="3">
    <source>
        <dbReference type="EMBL" id="PWY70909.1"/>
    </source>
</evidence>
<dbReference type="RefSeq" id="XP_025396011.1">
    <property type="nucleotide sequence ID" value="XM_025548282.1"/>
</dbReference>
<proteinExistence type="predicted"/>
<dbReference type="GeneID" id="37070519"/>
<dbReference type="GO" id="GO:0003959">
    <property type="term" value="F:NADPH dehydrogenase activity"/>
    <property type="evidence" value="ECO:0007669"/>
    <property type="project" value="TreeGrafter"/>
</dbReference>
<reference evidence="3 4" key="1">
    <citation type="submission" date="2016-12" db="EMBL/GenBank/DDBJ databases">
        <title>The genomes of Aspergillus section Nigri reveals drivers in fungal speciation.</title>
        <authorList>
            <consortium name="DOE Joint Genome Institute"/>
            <person name="Vesth T.C."/>
            <person name="Nybo J."/>
            <person name="Theobald S."/>
            <person name="Brandl J."/>
            <person name="Frisvad J.C."/>
            <person name="Nielsen K.F."/>
            <person name="Lyhne E.K."/>
            <person name="Kogle M.E."/>
            <person name="Kuo A."/>
            <person name="Riley R."/>
            <person name="Clum A."/>
            <person name="Nolan M."/>
            <person name="Lipzen A."/>
            <person name="Salamov A."/>
            <person name="Henrissat B."/>
            <person name="Wiebenga A."/>
            <person name="De Vries R.P."/>
            <person name="Grigoriev I.V."/>
            <person name="Mortensen U.H."/>
            <person name="Andersen M.R."/>
            <person name="Baker S.E."/>
        </authorList>
    </citation>
    <scope>NUCLEOTIDE SEQUENCE [LARGE SCALE GENOMIC DNA]</scope>
    <source>
        <strain evidence="3 4">CBS 117.55</strain>
    </source>
</reference>
<evidence type="ECO:0000259" key="2">
    <source>
        <dbReference type="Pfam" id="PF00724"/>
    </source>
</evidence>
<dbReference type="InterPro" id="IPR001155">
    <property type="entry name" value="OxRdtase_FMN_N"/>
</dbReference>
<dbReference type="AlphaFoldDB" id="A0A317VBY4"/>
<dbReference type="Proteomes" id="UP000247233">
    <property type="component" value="Unassembled WGS sequence"/>
</dbReference>
<comment type="caution">
    <text evidence="3">The sequence shown here is derived from an EMBL/GenBank/DDBJ whole genome shotgun (WGS) entry which is preliminary data.</text>
</comment>
<dbReference type="PANTHER" id="PTHR22893:SF91">
    <property type="entry name" value="NADPH DEHYDROGENASE 2-RELATED"/>
    <property type="match status" value="1"/>
</dbReference>
<dbReference type="OrthoDB" id="276546at2759"/>
<dbReference type="SUPFAM" id="SSF51395">
    <property type="entry name" value="FMN-linked oxidoreductases"/>
    <property type="match status" value="1"/>
</dbReference>
<dbReference type="Gene3D" id="3.20.20.70">
    <property type="entry name" value="Aldolase class I"/>
    <property type="match status" value="1"/>
</dbReference>
<dbReference type="CDD" id="cd02933">
    <property type="entry name" value="OYE_like_FMN"/>
    <property type="match status" value="1"/>
</dbReference>
<dbReference type="GO" id="GO:0010181">
    <property type="term" value="F:FMN binding"/>
    <property type="evidence" value="ECO:0007669"/>
    <property type="project" value="InterPro"/>
</dbReference>
<keyword evidence="1" id="KW-0521">NADP</keyword>
<feature type="domain" description="NADH:flavin oxidoreductase/NADH oxidase N-terminal" evidence="2">
    <location>
        <begin position="4"/>
        <end position="328"/>
    </location>
</feature>
<dbReference type="Pfam" id="PF00724">
    <property type="entry name" value="Oxidored_FMN"/>
    <property type="match status" value="1"/>
</dbReference>
<dbReference type="PANTHER" id="PTHR22893">
    <property type="entry name" value="NADH OXIDOREDUCTASE-RELATED"/>
    <property type="match status" value="1"/>
</dbReference>
<evidence type="ECO:0000313" key="4">
    <source>
        <dbReference type="Proteomes" id="UP000247233"/>
    </source>
</evidence>
<organism evidence="3 4">
    <name type="scientific">Aspergillus heteromorphus CBS 117.55</name>
    <dbReference type="NCBI Taxonomy" id="1448321"/>
    <lineage>
        <taxon>Eukaryota</taxon>
        <taxon>Fungi</taxon>
        <taxon>Dikarya</taxon>
        <taxon>Ascomycota</taxon>
        <taxon>Pezizomycotina</taxon>
        <taxon>Eurotiomycetes</taxon>
        <taxon>Eurotiomycetidae</taxon>
        <taxon>Eurotiales</taxon>
        <taxon>Aspergillaceae</taxon>
        <taxon>Aspergillus</taxon>
        <taxon>Aspergillus subgen. Circumdati</taxon>
    </lineage>
</organism>
<dbReference type="EMBL" id="MSFL01000029">
    <property type="protein sequence ID" value="PWY70909.1"/>
    <property type="molecule type" value="Genomic_DNA"/>
</dbReference>
<gene>
    <name evidence="3" type="ORF">BO70DRAFT_432005</name>
</gene>
<evidence type="ECO:0000256" key="1">
    <source>
        <dbReference type="ARBA" id="ARBA00022857"/>
    </source>
</evidence>
<dbReference type="VEuPathDB" id="FungiDB:BO70DRAFT_432005"/>
<dbReference type="FunFam" id="3.20.20.70:FF:000138">
    <property type="entry name" value="NADPH dehydrogenase 1"/>
    <property type="match status" value="1"/>
</dbReference>
<dbReference type="STRING" id="1448321.A0A317VBY4"/>
<dbReference type="InterPro" id="IPR013785">
    <property type="entry name" value="Aldolase_TIM"/>
</dbReference>
<keyword evidence="4" id="KW-1185">Reference proteome</keyword>
<accession>A0A317VBY4</accession>
<sequence length="362" mass="39544">MSRLFTPLHLGTMPLQHRIAMAPLSRFRASDNHTPTALMEEYYDQRARIPGTLLISEANMISPSQGGYANSPGLYNATQIAAWKRITDKVHARGSFIVAQIIAVGRSAQPAVAAREGITVKGASAIPQSEEYAVPVPLTVEEIQGVVGDFGSAARNAIAAGFDAVEIHGANGYLVDQFLQESANARDDEYGGDVERRARFAVEVVRAVVEAVGAERTAVRLSPWNRVAGMGTGDQRAQFGYVVREINALGKLAYLHLTEAVGGEDQGEDLDFAVDAWDGPVLLAGGYTAELARRVVDEQRRDRDVVVVFGRHFIANPDLPFRIRTGVELTPYKRESFYTPLVLTGYTDYAFSREFLEEDVVA</sequence>
<name>A0A317VBY4_9EURO</name>
<protein>
    <submittedName>
        <fullName evidence="3">FMN-linked oxidoreductase</fullName>
    </submittedName>
</protein>
<dbReference type="InterPro" id="IPR045247">
    <property type="entry name" value="Oye-like"/>
</dbReference>